<dbReference type="GO" id="GO:0015035">
    <property type="term" value="F:protein-disulfide reductase activity"/>
    <property type="evidence" value="ECO:0007669"/>
    <property type="project" value="InterPro"/>
</dbReference>
<protein>
    <submittedName>
        <fullName evidence="2">Thiol-disulfide oxidoreductase</fullName>
    </submittedName>
</protein>
<accession>A0A2W4W6M3</accession>
<reference evidence="2 3" key="1">
    <citation type="submission" date="2018-04" db="EMBL/GenBank/DDBJ databases">
        <authorList>
            <person name="Go L.Y."/>
            <person name="Mitchell J.A."/>
        </authorList>
    </citation>
    <scope>NUCLEOTIDE SEQUENCE [LARGE SCALE GENOMIC DNA]</scope>
    <source>
        <strain evidence="2">ULC066bin1</strain>
    </source>
</reference>
<evidence type="ECO:0000313" key="3">
    <source>
        <dbReference type="Proteomes" id="UP000249467"/>
    </source>
</evidence>
<name>A0A2W4W6M3_9CYAN</name>
<sequence length="173" mass="19333">MLSPAQIDLQPIAKTSTPTWKIKLLYDGACPLCIREVNFLKRKDSDRGLIAFVDIAADDYDPKDNAGIDFETAMGRIHAVLPDGAIVQNVEVFRQTYDILGIGWIYAITKIPLVGSIADALYGVWADYRLLLTGRGNLKTIVAKRQQYQKESENNQNNNQGRCADGCTIEDRR</sequence>
<proteinExistence type="predicted"/>
<feature type="region of interest" description="Disordered" evidence="1">
    <location>
        <begin position="150"/>
        <end position="173"/>
    </location>
</feature>
<evidence type="ECO:0000256" key="1">
    <source>
        <dbReference type="SAM" id="MobiDB-lite"/>
    </source>
</evidence>
<dbReference type="PANTHER" id="PTHR34290:SF2">
    <property type="entry name" value="OS04G0668800 PROTEIN"/>
    <property type="match status" value="1"/>
</dbReference>
<organism evidence="2 3">
    <name type="scientific">Pseudanabaena frigida</name>
    <dbReference type="NCBI Taxonomy" id="945775"/>
    <lineage>
        <taxon>Bacteria</taxon>
        <taxon>Bacillati</taxon>
        <taxon>Cyanobacteriota</taxon>
        <taxon>Cyanophyceae</taxon>
        <taxon>Pseudanabaenales</taxon>
        <taxon>Pseudanabaenaceae</taxon>
        <taxon>Pseudanabaena</taxon>
    </lineage>
</organism>
<dbReference type="EMBL" id="QBML01000015">
    <property type="protein sequence ID" value="PZO40040.1"/>
    <property type="molecule type" value="Genomic_DNA"/>
</dbReference>
<dbReference type="PANTHER" id="PTHR34290">
    <property type="entry name" value="SI:CH73-390P7.2"/>
    <property type="match status" value="1"/>
</dbReference>
<dbReference type="Proteomes" id="UP000249467">
    <property type="component" value="Unassembled WGS sequence"/>
</dbReference>
<reference evidence="2 3" key="2">
    <citation type="submission" date="2018-06" db="EMBL/GenBank/DDBJ databases">
        <title>Metagenomic assembly of (sub)arctic Cyanobacteria and their associated microbiome from non-axenic cultures.</title>
        <authorList>
            <person name="Baurain D."/>
        </authorList>
    </citation>
    <scope>NUCLEOTIDE SEQUENCE [LARGE SCALE GENOMIC DNA]</scope>
    <source>
        <strain evidence="2">ULC066bin1</strain>
    </source>
</reference>
<dbReference type="InterPro" id="IPR007263">
    <property type="entry name" value="DCC1-like"/>
</dbReference>
<comment type="caution">
    <text evidence="2">The sequence shown here is derived from an EMBL/GenBank/DDBJ whole genome shotgun (WGS) entry which is preliminary data.</text>
</comment>
<gene>
    <name evidence="2" type="ORF">DCF19_12705</name>
</gene>
<dbReference type="InterPro" id="IPR044691">
    <property type="entry name" value="DCC1_Trx"/>
</dbReference>
<dbReference type="AlphaFoldDB" id="A0A2W4W6M3"/>
<dbReference type="Pfam" id="PF04134">
    <property type="entry name" value="DCC1-like"/>
    <property type="match status" value="1"/>
</dbReference>
<evidence type="ECO:0000313" key="2">
    <source>
        <dbReference type="EMBL" id="PZO40040.1"/>
    </source>
</evidence>